<protein>
    <submittedName>
        <fullName evidence="1">Uncharacterized protein</fullName>
    </submittedName>
</protein>
<proteinExistence type="predicted"/>
<comment type="caution">
    <text evidence="1">The sequence shown here is derived from an EMBL/GenBank/DDBJ whole genome shotgun (WGS) entry which is preliminary data.</text>
</comment>
<evidence type="ECO:0000313" key="1">
    <source>
        <dbReference type="EMBL" id="MPN41788.1"/>
    </source>
</evidence>
<organism evidence="1">
    <name type="scientific">bioreactor metagenome</name>
    <dbReference type="NCBI Taxonomy" id="1076179"/>
    <lineage>
        <taxon>unclassified sequences</taxon>
        <taxon>metagenomes</taxon>
        <taxon>ecological metagenomes</taxon>
    </lineage>
</organism>
<sequence>MKDKKSGEYINKPVDMFNHGLDALRYAIESLIKGANKLTVRRKPIGL</sequence>
<reference evidence="1" key="1">
    <citation type="submission" date="2019-08" db="EMBL/GenBank/DDBJ databases">
        <authorList>
            <person name="Kucharzyk K."/>
            <person name="Murdoch R.W."/>
            <person name="Higgins S."/>
            <person name="Loffler F."/>
        </authorList>
    </citation>
    <scope>NUCLEOTIDE SEQUENCE</scope>
</reference>
<gene>
    <name evidence="1" type="ORF">SDC9_189343</name>
</gene>
<dbReference type="AlphaFoldDB" id="A0A645HRV3"/>
<accession>A0A645HRV3</accession>
<dbReference type="Gene3D" id="3.30.420.280">
    <property type="match status" value="1"/>
</dbReference>
<dbReference type="EMBL" id="VSSQ01099066">
    <property type="protein sequence ID" value="MPN41788.1"/>
    <property type="molecule type" value="Genomic_DNA"/>
</dbReference>
<name>A0A645HRV3_9ZZZZ</name>